<evidence type="ECO:0000256" key="1">
    <source>
        <dbReference type="ARBA" id="ARBA00022448"/>
    </source>
</evidence>
<dbReference type="InterPro" id="IPR003593">
    <property type="entry name" value="AAA+_ATPase"/>
</dbReference>
<dbReference type="InterPro" id="IPR050763">
    <property type="entry name" value="ABC_transporter_ATP-binding"/>
</dbReference>
<dbReference type="GO" id="GO:0005524">
    <property type="term" value="F:ATP binding"/>
    <property type="evidence" value="ECO:0007669"/>
    <property type="project" value="UniProtKB-KW"/>
</dbReference>
<dbReference type="Pfam" id="PF00005">
    <property type="entry name" value="ABC_tran"/>
    <property type="match status" value="1"/>
</dbReference>
<dbReference type="AlphaFoldDB" id="A0A426U996"/>
<dbReference type="Proteomes" id="UP000280307">
    <property type="component" value="Unassembled WGS sequence"/>
</dbReference>
<dbReference type="PANTHER" id="PTHR42711:SF18">
    <property type="entry name" value="ABC TRANSPORTER, ATP-BINDING PROTEIN"/>
    <property type="match status" value="1"/>
</dbReference>
<protein>
    <submittedName>
        <fullName evidence="5">ABC transporter ATP-binding protein</fullName>
    </submittedName>
</protein>
<dbReference type="PANTHER" id="PTHR42711">
    <property type="entry name" value="ABC TRANSPORTER ATP-BINDING PROTEIN"/>
    <property type="match status" value="1"/>
</dbReference>
<accession>A0A426U996</accession>
<dbReference type="InterPro" id="IPR003439">
    <property type="entry name" value="ABC_transporter-like_ATP-bd"/>
</dbReference>
<sequence>MIDVHELSYRYATGTDLALNALSFRVAPGEIFGFLGPSGAGKSTTQKILMKLLDGYQGVVQVFGREVRSWDSSYYERVGVGFEQPNHFLRLSARRNLAYFGALYQGPKLAIEPLLERLGLLEDADTPVERFSKGMQTRLSVARALLHQPELIFLDEPTSGLDPVSARMVKDLIREQRAAGRTVVLTTHNMGLADALCDRVALIVDGRIVEIDAPRALRLRFGVAQVRVEYRPSQTAPPHDAVAYADFPLAGLGEHAEFQSLLRTGTVQTIHSREATLEDVFVAVTGRRLDSR</sequence>
<dbReference type="GO" id="GO:0016887">
    <property type="term" value="F:ATP hydrolysis activity"/>
    <property type="evidence" value="ECO:0007669"/>
    <property type="project" value="InterPro"/>
</dbReference>
<dbReference type="CDD" id="cd03230">
    <property type="entry name" value="ABC_DR_subfamily_A"/>
    <property type="match status" value="1"/>
</dbReference>
<comment type="caution">
    <text evidence="5">The sequence shown here is derived from an EMBL/GenBank/DDBJ whole genome shotgun (WGS) entry which is preliminary data.</text>
</comment>
<evidence type="ECO:0000313" key="6">
    <source>
        <dbReference type="Proteomes" id="UP000280307"/>
    </source>
</evidence>
<proteinExistence type="predicted"/>
<dbReference type="Gene3D" id="3.40.50.300">
    <property type="entry name" value="P-loop containing nucleotide triphosphate hydrolases"/>
    <property type="match status" value="1"/>
</dbReference>
<keyword evidence="2" id="KW-0547">Nucleotide-binding</keyword>
<evidence type="ECO:0000313" key="5">
    <source>
        <dbReference type="EMBL" id="RRR76725.1"/>
    </source>
</evidence>
<dbReference type="PROSITE" id="PS00211">
    <property type="entry name" value="ABC_TRANSPORTER_1"/>
    <property type="match status" value="1"/>
</dbReference>
<evidence type="ECO:0000256" key="3">
    <source>
        <dbReference type="ARBA" id="ARBA00022840"/>
    </source>
</evidence>
<dbReference type="InterPro" id="IPR017871">
    <property type="entry name" value="ABC_transporter-like_CS"/>
</dbReference>
<dbReference type="PROSITE" id="PS50893">
    <property type="entry name" value="ABC_TRANSPORTER_2"/>
    <property type="match status" value="1"/>
</dbReference>
<feature type="domain" description="ABC transporter" evidence="4">
    <location>
        <begin position="2"/>
        <end position="230"/>
    </location>
</feature>
<dbReference type="EMBL" id="RSAS01000102">
    <property type="protein sequence ID" value="RRR76725.1"/>
    <property type="molecule type" value="Genomic_DNA"/>
</dbReference>
<name>A0A426U996_9CHLR</name>
<reference evidence="5 6" key="1">
    <citation type="submission" date="2018-12" db="EMBL/GenBank/DDBJ databases">
        <title>Genome Sequence of Candidatus Viridilinea halotolerans isolated from saline sulfide-rich spring.</title>
        <authorList>
            <person name="Grouzdev D.S."/>
            <person name="Burganskaya E.I."/>
            <person name="Krutkina M.S."/>
            <person name="Sukhacheva M.V."/>
            <person name="Gorlenko V.M."/>
        </authorList>
    </citation>
    <scope>NUCLEOTIDE SEQUENCE [LARGE SCALE GENOMIC DNA]</scope>
    <source>
        <strain evidence="5">Chok-6</strain>
    </source>
</reference>
<organism evidence="5 6">
    <name type="scientific">Candidatus Viridilinea halotolerans</name>
    <dbReference type="NCBI Taxonomy" id="2491704"/>
    <lineage>
        <taxon>Bacteria</taxon>
        <taxon>Bacillati</taxon>
        <taxon>Chloroflexota</taxon>
        <taxon>Chloroflexia</taxon>
        <taxon>Chloroflexales</taxon>
        <taxon>Chloroflexineae</taxon>
        <taxon>Oscillochloridaceae</taxon>
        <taxon>Candidatus Viridilinea</taxon>
    </lineage>
</organism>
<evidence type="ECO:0000256" key="2">
    <source>
        <dbReference type="ARBA" id="ARBA00022741"/>
    </source>
</evidence>
<gene>
    <name evidence="5" type="ORF">EI684_02420</name>
</gene>
<keyword evidence="3 5" id="KW-0067">ATP-binding</keyword>
<dbReference type="SUPFAM" id="SSF52540">
    <property type="entry name" value="P-loop containing nucleoside triphosphate hydrolases"/>
    <property type="match status" value="1"/>
</dbReference>
<keyword evidence="1" id="KW-0813">Transport</keyword>
<dbReference type="InterPro" id="IPR027417">
    <property type="entry name" value="P-loop_NTPase"/>
</dbReference>
<evidence type="ECO:0000259" key="4">
    <source>
        <dbReference type="PROSITE" id="PS50893"/>
    </source>
</evidence>
<dbReference type="SMART" id="SM00382">
    <property type="entry name" value="AAA"/>
    <property type="match status" value="1"/>
</dbReference>